<gene>
    <name evidence="1" type="ORF">UY77_C0019G0011</name>
</gene>
<proteinExistence type="predicted"/>
<organism evidence="1 2">
    <name type="scientific">Candidatus Uhrbacteria bacterium GW2011_GWA2_53_10</name>
    <dbReference type="NCBI Taxonomy" id="1618980"/>
    <lineage>
        <taxon>Bacteria</taxon>
        <taxon>Candidatus Uhriibacteriota</taxon>
    </lineage>
</organism>
<evidence type="ECO:0000313" key="2">
    <source>
        <dbReference type="Proteomes" id="UP000034711"/>
    </source>
</evidence>
<sequence length="43" mass="4829">METARVRSLESNLALKQAAIDRGQGLIEHGFISQGRMDQLLHH</sequence>
<accession>A0A0G1ZW16</accession>
<protein>
    <submittedName>
        <fullName evidence="1">Uncharacterized protein</fullName>
    </submittedName>
</protein>
<dbReference type="Proteomes" id="UP000034711">
    <property type="component" value="Unassembled WGS sequence"/>
</dbReference>
<comment type="caution">
    <text evidence="1">The sequence shown here is derived from an EMBL/GenBank/DDBJ whole genome shotgun (WGS) entry which is preliminary data.</text>
</comment>
<dbReference type="EMBL" id="LCRI01000019">
    <property type="protein sequence ID" value="KKW32562.1"/>
    <property type="molecule type" value="Genomic_DNA"/>
</dbReference>
<name>A0A0G1ZW16_9BACT</name>
<evidence type="ECO:0000313" key="1">
    <source>
        <dbReference type="EMBL" id="KKW32562.1"/>
    </source>
</evidence>
<dbReference type="AlphaFoldDB" id="A0A0G1ZW16"/>
<reference evidence="1 2" key="1">
    <citation type="journal article" date="2015" name="Nature">
        <title>rRNA introns, odd ribosomes, and small enigmatic genomes across a large radiation of phyla.</title>
        <authorList>
            <person name="Brown C.T."/>
            <person name="Hug L.A."/>
            <person name="Thomas B.C."/>
            <person name="Sharon I."/>
            <person name="Castelle C.J."/>
            <person name="Singh A."/>
            <person name="Wilkins M.J."/>
            <person name="Williams K.H."/>
            <person name="Banfield J.F."/>
        </authorList>
    </citation>
    <scope>NUCLEOTIDE SEQUENCE [LARGE SCALE GENOMIC DNA]</scope>
</reference>